<proteinExistence type="predicted"/>
<feature type="domain" description="Glutamine amidotransferase" evidence="1">
    <location>
        <begin position="121"/>
        <end position="224"/>
    </location>
</feature>
<dbReference type="PANTHER" id="PTHR42695:SF5">
    <property type="entry name" value="GLUTAMINE AMIDOTRANSFERASE YLR126C-RELATED"/>
    <property type="match status" value="1"/>
</dbReference>
<dbReference type="SUPFAM" id="SSF52317">
    <property type="entry name" value="Class I glutamine amidotransferase-like"/>
    <property type="match status" value="1"/>
</dbReference>
<evidence type="ECO:0000313" key="3">
    <source>
        <dbReference type="Proteomes" id="UP001287356"/>
    </source>
</evidence>
<evidence type="ECO:0000313" key="2">
    <source>
        <dbReference type="EMBL" id="KAK3378931.1"/>
    </source>
</evidence>
<dbReference type="PROSITE" id="PS51273">
    <property type="entry name" value="GATASE_TYPE_1"/>
    <property type="match status" value="1"/>
</dbReference>
<dbReference type="InterPro" id="IPR029062">
    <property type="entry name" value="Class_I_gatase-like"/>
</dbReference>
<sequence length="273" mass="29696">MDPAGQRRVPLRLAVLQADTPVPGIDARYGGGYLGVFRHLFARAVAPAPLDSVLSLTGYDVVGDPDSYPSLEDDVDAVLITGSKHSAFGDDAWIKALVEFTRKALLTTSPPEGEKGATTTTTTKKGVRVVGVCFGHQIVARTLGTMVARSDRGWEVSVTETRLTEKGKELFGKDTLHIQQMHRDQAFGLPAGAELLAESDKCANHGFVMPGRAITVQGHPEFTEDMVREILEARHATGLFSDELFQSGMDRKGNEQDGVLMARVFLDFIQQQE</sequence>
<name>A0AAE0KMM7_9PEZI</name>
<dbReference type="AlphaFoldDB" id="A0AAE0KMM7"/>
<dbReference type="GO" id="GO:0005634">
    <property type="term" value="C:nucleus"/>
    <property type="evidence" value="ECO:0007669"/>
    <property type="project" value="TreeGrafter"/>
</dbReference>
<keyword evidence="2" id="KW-0315">Glutamine amidotransferase</keyword>
<accession>A0AAE0KMM7</accession>
<dbReference type="Gene3D" id="3.40.50.880">
    <property type="match status" value="1"/>
</dbReference>
<comment type="caution">
    <text evidence="2">The sequence shown here is derived from an EMBL/GenBank/DDBJ whole genome shotgun (WGS) entry which is preliminary data.</text>
</comment>
<dbReference type="InterPro" id="IPR017926">
    <property type="entry name" value="GATASE"/>
</dbReference>
<gene>
    <name evidence="2" type="ORF">B0T24DRAFT_142752</name>
</gene>
<organism evidence="2 3">
    <name type="scientific">Lasiosphaeria ovina</name>
    <dbReference type="NCBI Taxonomy" id="92902"/>
    <lineage>
        <taxon>Eukaryota</taxon>
        <taxon>Fungi</taxon>
        <taxon>Dikarya</taxon>
        <taxon>Ascomycota</taxon>
        <taxon>Pezizomycotina</taxon>
        <taxon>Sordariomycetes</taxon>
        <taxon>Sordariomycetidae</taxon>
        <taxon>Sordariales</taxon>
        <taxon>Lasiosphaeriaceae</taxon>
        <taxon>Lasiosphaeria</taxon>
    </lineage>
</organism>
<dbReference type="PANTHER" id="PTHR42695">
    <property type="entry name" value="GLUTAMINE AMIDOTRANSFERASE YLR126C-RELATED"/>
    <property type="match status" value="1"/>
</dbReference>
<dbReference type="Proteomes" id="UP001287356">
    <property type="component" value="Unassembled WGS sequence"/>
</dbReference>
<dbReference type="InterPro" id="IPR044992">
    <property type="entry name" value="ChyE-like"/>
</dbReference>
<evidence type="ECO:0000259" key="1">
    <source>
        <dbReference type="Pfam" id="PF00117"/>
    </source>
</evidence>
<dbReference type="GO" id="GO:0005829">
    <property type="term" value="C:cytosol"/>
    <property type="evidence" value="ECO:0007669"/>
    <property type="project" value="TreeGrafter"/>
</dbReference>
<reference evidence="2" key="1">
    <citation type="journal article" date="2023" name="Mol. Phylogenet. Evol.">
        <title>Genome-scale phylogeny and comparative genomics of the fungal order Sordariales.</title>
        <authorList>
            <person name="Hensen N."/>
            <person name="Bonometti L."/>
            <person name="Westerberg I."/>
            <person name="Brannstrom I.O."/>
            <person name="Guillou S."/>
            <person name="Cros-Aarteil S."/>
            <person name="Calhoun S."/>
            <person name="Haridas S."/>
            <person name="Kuo A."/>
            <person name="Mondo S."/>
            <person name="Pangilinan J."/>
            <person name="Riley R."/>
            <person name="LaButti K."/>
            <person name="Andreopoulos B."/>
            <person name="Lipzen A."/>
            <person name="Chen C."/>
            <person name="Yan M."/>
            <person name="Daum C."/>
            <person name="Ng V."/>
            <person name="Clum A."/>
            <person name="Steindorff A."/>
            <person name="Ohm R.A."/>
            <person name="Martin F."/>
            <person name="Silar P."/>
            <person name="Natvig D.O."/>
            <person name="Lalanne C."/>
            <person name="Gautier V."/>
            <person name="Ament-Velasquez S.L."/>
            <person name="Kruys A."/>
            <person name="Hutchinson M.I."/>
            <person name="Powell A.J."/>
            <person name="Barry K."/>
            <person name="Miller A.N."/>
            <person name="Grigoriev I.V."/>
            <person name="Debuchy R."/>
            <person name="Gladieux P."/>
            <person name="Hiltunen Thoren M."/>
            <person name="Johannesson H."/>
        </authorList>
    </citation>
    <scope>NUCLEOTIDE SEQUENCE</scope>
    <source>
        <strain evidence="2">CBS 958.72</strain>
    </source>
</reference>
<reference evidence="2" key="2">
    <citation type="submission" date="2023-06" db="EMBL/GenBank/DDBJ databases">
        <authorList>
            <consortium name="Lawrence Berkeley National Laboratory"/>
            <person name="Haridas S."/>
            <person name="Hensen N."/>
            <person name="Bonometti L."/>
            <person name="Westerberg I."/>
            <person name="Brannstrom I.O."/>
            <person name="Guillou S."/>
            <person name="Cros-Aarteil S."/>
            <person name="Calhoun S."/>
            <person name="Kuo A."/>
            <person name="Mondo S."/>
            <person name="Pangilinan J."/>
            <person name="Riley R."/>
            <person name="Labutti K."/>
            <person name="Andreopoulos B."/>
            <person name="Lipzen A."/>
            <person name="Chen C."/>
            <person name="Yanf M."/>
            <person name="Daum C."/>
            <person name="Ng V."/>
            <person name="Clum A."/>
            <person name="Steindorff A."/>
            <person name="Ohm R."/>
            <person name="Martin F."/>
            <person name="Silar P."/>
            <person name="Natvig D."/>
            <person name="Lalanne C."/>
            <person name="Gautier V."/>
            <person name="Ament-Velasquez S.L."/>
            <person name="Kruys A."/>
            <person name="Hutchinson M.I."/>
            <person name="Powell A.J."/>
            <person name="Barry K."/>
            <person name="Miller A.N."/>
            <person name="Grigoriev I.V."/>
            <person name="Debuchy R."/>
            <person name="Gladieux P."/>
            <person name="Thoren M.H."/>
            <person name="Johannesson H."/>
        </authorList>
    </citation>
    <scope>NUCLEOTIDE SEQUENCE</scope>
    <source>
        <strain evidence="2">CBS 958.72</strain>
    </source>
</reference>
<keyword evidence="3" id="KW-1185">Reference proteome</keyword>
<dbReference type="CDD" id="cd01741">
    <property type="entry name" value="GATase1_1"/>
    <property type="match status" value="1"/>
</dbReference>
<dbReference type="Pfam" id="PF00117">
    <property type="entry name" value="GATase"/>
    <property type="match status" value="1"/>
</dbReference>
<protein>
    <submittedName>
        <fullName evidence="2">Class I glutamine amidotransferase-like protein</fullName>
    </submittedName>
</protein>
<dbReference type="EMBL" id="JAULSN010000002">
    <property type="protein sequence ID" value="KAK3378931.1"/>
    <property type="molecule type" value="Genomic_DNA"/>
</dbReference>